<keyword evidence="2" id="KW-0560">Oxidoreductase</keyword>
<keyword evidence="3" id="KW-1185">Reference proteome</keyword>
<dbReference type="InterPro" id="IPR001128">
    <property type="entry name" value="Cyt_P450"/>
</dbReference>
<evidence type="ECO:0000313" key="2">
    <source>
        <dbReference type="EMBL" id="KAL3647002.1"/>
    </source>
</evidence>
<accession>A0ABD3DZL1</accession>
<dbReference type="AlphaFoldDB" id="A0ABD3DZL1"/>
<feature type="compositionally biased region" description="Basic and acidic residues" evidence="1">
    <location>
        <begin position="258"/>
        <end position="268"/>
    </location>
</feature>
<dbReference type="GO" id="GO:0072374">
    <property type="term" value="F:carotene epsilon hydroxylase activity"/>
    <property type="evidence" value="ECO:0007669"/>
    <property type="project" value="UniProtKB-EC"/>
</dbReference>
<evidence type="ECO:0000313" key="3">
    <source>
        <dbReference type="Proteomes" id="UP001632038"/>
    </source>
</evidence>
<dbReference type="SUPFAM" id="SSF48264">
    <property type="entry name" value="Cytochrome P450"/>
    <property type="match status" value="1"/>
</dbReference>
<name>A0ABD3DZL1_9LAMI</name>
<comment type="caution">
    <text evidence="2">The sequence shown here is derived from an EMBL/GenBank/DDBJ whole genome shotgun (WGS) entry which is preliminary data.</text>
</comment>
<dbReference type="InterPro" id="IPR040003">
    <property type="entry name" value="PG18-like"/>
</dbReference>
<dbReference type="Gene3D" id="1.10.630.10">
    <property type="entry name" value="Cytochrome P450"/>
    <property type="match status" value="1"/>
</dbReference>
<protein>
    <submittedName>
        <fullName evidence="2">Cytochrome P450</fullName>
        <ecNumber evidence="2">1.14.14.158</ecNumber>
    </submittedName>
</protein>
<sequence length="279" mass="31071">MRNYDTKYGKGVVAEVSGFLFGSGFAIAEGNVPFGWLCAKQLVEKLKPDILNGSPINMEEKFSELTLDVIGLSLLNYNFDSLTTNSSVIDSVYTALKEAELRSTYLLPYWKVQIMAEKAVALIRQTVEELIAKCKEIVESESERIYEDYVNHADPSILRFLLASREEVSSVQMRDDLLSMLVAGHETSRSTAPPKKGENESKEVLHAFFVGKALGEALNERLESAVGEFLSIVGQFQAEQQKQLFEFQDEVLEKARRAKEEASREAAEARGLVSTVDGV</sequence>
<dbReference type="PANTHER" id="PTHR35745">
    <property type="entry name" value="BNACNNG14650D PROTEIN"/>
    <property type="match status" value="1"/>
</dbReference>
<reference evidence="3" key="1">
    <citation type="journal article" date="2024" name="IScience">
        <title>Strigolactones Initiate the Formation of Haustorium-like Structures in Castilleja.</title>
        <authorList>
            <person name="Buerger M."/>
            <person name="Peterson D."/>
            <person name="Chory J."/>
        </authorList>
    </citation>
    <scope>NUCLEOTIDE SEQUENCE [LARGE SCALE GENOMIC DNA]</scope>
</reference>
<organism evidence="2 3">
    <name type="scientific">Castilleja foliolosa</name>
    <dbReference type="NCBI Taxonomy" id="1961234"/>
    <lineage>
        <taxon>Eukaryota</taxon>
        <taxon>Viridiplantae</taxon>
        <taxon>Streptophyta</taxon>
        <taxon>Embryophyta</taxon>
        <taxon>Tracheophyta</taxon>
        <taxon>Spermatophyta</taxon>
        <taxon>Magnoliopsida</taxon>
        <taxon>eudicotyledons</taxon>
        <taxon>Gunneridae</taxon>
        <taxon>Pentapetalae</taxon>
        <taxon>asterids</taxon>
        <taxon>lamiids</taxon>
        <taxon>Lamiales</taxon>
        <taxon>Orobanchaceae</taxon>
        <taxon>Pedicularideae</taxon>
        <taxon>Castillejinae</taxon>
        <taxon>Castilleja</taxon>
    </lineage>
</organism>
<dbReference type="InterPro" id="IPR036396">
    <property type="entry name" value="Cyt_P450_sf"/>
</dbReference>
<gene>
    <name evidence="2" type="primary">LUT1_2</name>
    <name evidence="2" type="ORF">CASFOL_009174</name>
</gene>
<dbReference type="EC" id="1.14.14.158" evidence="2"/>
<dbReference type="Pfam" id="PF00067">
    <property type="entry name" value="p450"/>
    <property type="match status" value="1"/>
</dbReference>
<dbReference type="Proteomes" id="UP001632038">
    <property type="component" value="Unassembled WGS sequence"/>
</dbReference>
<evidence type="ECO:0000256" key="1">
    <source>
        <dbReference type="SAM" id="MobiDB-lite"/>
    </source>
</evidence>
<feature type="region of interest" description="Disordered" evidence="1">
    <location>
        <begin position="258"/>
        <end position="279"/>
    </location>
</feature>
<proteinExistence type="predicted"/>
<dbReference type="EMBL" id="JAVIJP010000010">
    <property type="protein sequence ID" value="KAL3647002.1"/>
    <property type="molecule type" value="Genomic_DNA"/>
</dbReference>
<dbReference type="PANTHER" id="PTHR35745:SF1">
    <property type="entry name" value="OS04G0513000 PROTEIN"/>
    <property type="match status" value="1"/>
</dbReference>
<dbReference type="Pfam" id="PF20711">
    <property type="entry name" value="DUF6825"/>
    <property type="match status" value="1"/>
</dbReference>